<feature type="domain" description="N-acetyltransferase" evidence="1">
    <location>
        <begin position="3"/>
        <end position="150"/>
    </location>
</feature>
<gene>
    <name evidence="2" type="ORF">ACZ11_08135</name>
</gene>
<evidence type="ECO:0000259" key="1">
    <source>
        <dbReference type="PROSITE" id="PS51186"/>
    </source>
</evidence>
<dbReference type="PROSITE" id="PS51186">
    <property type="entry name" value="GNAT"/>
    <property type="match status" value="1"/>
</dbReference>
<name>A0A0K9FD17_9BACI</name>
<dbReference type="PATRIC" id="fig|582475.4.peg.1152"/>
<dbReference type="EMBL" id="LFXJ01000005">
    <property type="protein sequence ID" value="KMY32118.1"/>
    <property type="molecule type" value="Genomic_DNA"/>
</dbReference>
<dbReference type="InterPro" id="IPR016181">
    <property type="entry name" value="Acyl_CoA_acyltransferase"/>
</dbReference>
<comment type="caution">
    <text evidence="2">The sequence shown here is derived from an EMBL/GenBank/DDBJ whole genome shotgun (WGS) entry which is preliminary data.</text>
</comment>
<evidence type="ECO:0000313" key="2">
    <source>
        <dbReference type="EMBL" id="KMY32118.1"/>
    </source>
</evidence>
<dbReference type="GO" id="GO:0016747">
    <property type="term" value="F:acyltransferase activity, transferring groups other than amino-acyl groups"/>
    <property type="evidence" value="ECO:0007669"/>
    <property type="project" value="InterPro"/>
</dbReference>
<keyword evidence="2" id="KW-0808">Transferase</keyword>
<protein>
    <submittedName>
        <fullName evidence="2">GNAT family acetyltransferase</fullName>
    </submittedName>
</protein>
<dbReference type="SUPFAM" id="SSF55729">
    <property type="entry name" value="Acyl-CoA N-acyltransferases (Nat)"/>
    <property type="match status" value="1"/>
</dbReference>
<sequence>MQNIVRLLSEKDIKEASIIFTDVFSSNPWNEPWSIQTSYKRLLDISNTPGYIGIGYFNSNNQMTGFLVGNEEQWADNTSFYINEICVLPNVQTNGIGTSLLIYLRDILTQKNVDTAYLSTERGKGKPELFFRKNGYVTNESRVLMTMTIS</sequence>
<proteinExistence type="predicted"/>
<organism evidence="2 3">
    <name type="scientific">Lysinibacillus xylanilyticus</name>
    <dbReference type="NCBI Taxonomy" id="582475"/>
    <lineage>
        <taxon>Bacteria</taxon>
        <taxon>Bacillati</taxon>
        <taxon>Bacillota</taxon>
        <taxon>Bacilli</taxon>
        <taxon>Bacillales</taxon>
        <taxon>Bacillaceae</taxon>
        <taxon>Lysinibacillus</taxon>
    </lineage>
</organism>
<dbReference type="Gene3D" id="3.40.630.30">
    <property type="match status" value="1"/>
</dbReference>
<reference evidence="3" key="1">
    <citation type="submission" date="2015-07" db="EMBL/GenBank/DDBJ databases">
        <authorList>
            <consortium name="Consortium for Microbial Forensics and Genomics (microFORGE)"/>
            <person name="Knight B.M."/>
            <person name="Roberts D.P."/>
            <person name="Lin D."/>
            <person name="Hari K."/>
            <person name="Fletcher J."/>
            <person name="Melcher U."/>
            <person name="Blagden T."/>
            <person name="Winegar R.A."/>
        </authorList>
    </citation>
    <scope>NUCLEOTIDE SEQUENCE [LARGE SCALE GENOMIC DNA]</scope>
    <source>
        <strain evidence="3">DSM 23493</strain>
    </source>
</reference>
<dbReference type="GeneID" id="96598232"/>
<dbReference type="RefSeq" id="WP_049665186.1">
    <property type="nucleotide sequence ID" value="NZ_LFXJ01000005.1"/>
</dbReference>
<dbReference type="Proteomes" id="UP000037326">
    <property type="component" value="Unassembled WGS sequence"/>
</dbReference>
<dbReference type="AlphaFoldDB" id="A0A0K9FD17"/>
<dbReference type="CDD" id="cd04301">
    <property type="entry name" value="NAT_SF"/>
    <property type="match status" value="1"/>
</dbReference>
<evidence type="ECO:0000313" key="3">
    <source>
        <dbReference type="Proteomes" id="UP000037326"/>
    </source>
</evidence>
<dbReference type="OrthoDB" id="9775804at2"/>
<dbReference type="InterPro" id="IPR000182">
    <property type="entry name" value="GNAT_dom"/>
</dbReference>
<dbReference type="Pfam" id="PF00583">
    <property type="entry name" value="Acetyltransf_1"/>
    <property type="match status" value="1"/>
</dbReference>
<accession>A0A0K9FD17</accession>